<reference evidence="2 3" key="1">
    <citation type="submission" date="2023-01" db="EMBL/GenBank/DDBJ databases">
        <title>Bacillus changyiensis sp. nov., isolated from a coastal deposit.</title>
        <authorList>
            <person name="Xiao G."/>
            <person name="Lai Q."/>
            <person name="Hu Z."/>
            <person name="Shao Z."/>
        </authorList>
    </citation>
    <scope>NUCLEOTIDE SEQUENCE [LARGE SCALE GENOMIC DNA]</scope>
    <source>
        <strain evidence="2 3">CLL-7-23</strain>
    </source>
</reference>
<proteinExistence type="predicted"/>
<dbReference type="InterPro" id="IPR036514">
    <property type="entry name" value="SGNH_hydro_sf"/>
</dbReference>
<dbReference type="SUPFAM" id="SSF52266">
    <property type="entry name" value="SGNH hydrolase"/>
    <property type="match status" value="1"/>
</dbReference>
<comment type="caution">
    <text evidence="2">The sequence shown here is derived from an EMBL/GenBank/DDBJ whole genome shotgun (WGS) entry which is preliminary data.</text>
</comment>
<evidence type="ECO:0000313" key="2">
    <source>
        <dbReference type="EMBL" id="MDA7026518.1"/>
    </source>
</evidence>
<keyword evidence="3" id="KW-1185">Reference proteome</keyword>
<accession>A0ABT4X2J3</accession>
<protein>
    <submittedName>
        <fullName evidence="2">GDSL-type esterase/lipase family protein</fullName>
    </submittedName>
</protein>
<dbReference type="PANTHER" id="PTHR30383">
    <property type="entry name" value="THIOESTERASE 1/PROTEASE 1/LYSOPHOSPHOLIPASE L1"/>
    <property type="match status" value="1"/>
</dbReference>
<feature type="domain" description="SGNH hydrolase-type esterase" evidence="1">
    <location>
        <begin position="7"/>
        <end position="196"/>
    </location>
</feature>
<dbReference type="PANTHER" id="PTHR30383:SF27">
    <property type="entry name" value="SPORE GERMINATION LIPASE LIPC"/>
    <property type="match status" value="1"/>
</dbReference>
<dbReference type="InterPro" id="IPR013830">
    <property type="entry name" value="SGNH_hydro"/>
</dbReference>
<evidence type="ECO:0000259" key="1">
    <source>
        <dbReference type="Pfam" id="PF13472"/>
    </source>
</evidence>
<dbReference type="Proteomes" id="UP001211894">
    <property type="component" value="Unassembled WGS sequence"/>
</dbReference>
<dbReference type="Pfam" id="PF13472">
    <property type="entry name" value="Lipase_GDSL_2"/>
    <property type="match status" value="1"/>
</dbReference>
<dbReference type="RefSeq" id="WP_271340373.1">
    <property type="nucleotide sequence ID" value="NZ_JAQKAB010000004.1"/>
</dbReference>
<sequence>MAFHYTALGDSLTVGVGSGMFEPGFAQRYKRKLEEDLHEPVMLMVFAKSGLETAEILKLFDRPFVKEQLKKANVITITGCGNDLLESLEIYEKKKDDDVFLEASSHCQKNYAEMLCKINDIKGKDHQDYMIRLLNLYNPFPKIKLADRWVSDFNQHLQQLANPPQVKVIDVYSIFKGHETEYLSIDKVHPNGKGYEEIAESLRASGCKLVEN</sequence>
<dbReference type="InterPro" id="IPR051532">
    <property type="entry name" value="Ester_Hydrolysis_Enzymes"/>
</dbReference>
<dbReference type="Gene3D" id="3.40.50.1110">
    <property type="entry name" value="SGNH hydrolase"/>
    <property type="match status" value="1"/>
</dbReference>
<gene>
    <name evidence="2" type="ORF">PJ311_07795</name>
</gene>
<evidence type="ECO:0000313" key="3">
    <source>
        <dbReference type="Proteomes" id="UP001211894"/>
    </source>
</evidence>
<name>A0ABT4X2J3_9BACI</name>
<dbReference type="EMBL" id="JAQKAB010000004">
    <property type="protein sequence ID" value="MDA7026518.1"/>
    <property type="molecule type" value="Genomic_DNA"/>
</dbReference>
<organism evidence="2 3">
    <name type="scientific">Bacillus changyiensis</name>
    <dbReference type="NCBI Taxonomy" id="3004103"/>
    <lineage>
        <taxon>Bacteria</taxon>
        <taxon>Bacillati</taxon>
        <taxon>Bacillota</taxon>
        <taxon>Bacilli</taxon>
        <taxon>Bacillales</taxon>
        <taxon>Bacillaceae</taxon>
        <taxon>Bacillus</taxon>
    </lineage>
</organism>